<name>A0A0K8W8K6_BACLA</name>
<keyword evidence="1" id="KW-0472">Membrane</keyword>
<dbReference type="OrthoDB" id="7955046at2759"/>
<protein>
    <submittedName>
        <fullName evidence="2">Uncharacterized protein</fullName>
    </submittedName>
</protein>
<evidence type="ECO:0000313" key="2">
    <source>
        <dbReference type="EMBL" id="JAI47195.1"/>
    </source>
</evidence>
<dbReference type="EMBL" id="GDHF01005119">
    <property type="protein sequence ID" value="JAI47195.1"/>
    <property type="molecule type" value="Transcribed_RNA"/>
</dbReference>
<evidence type="ECO:0000256" key="1">
    <source>
        <dbReference type="SAM" id="Phobius"/>
    </source>
</evidence>
<accession>A0A0K8W8K6</accession>
<keyword evidence="1" id="KW-1133">Transmembrane helix</keyword>
<sequence>MFRGDKFIAIAIALLFCAKTFFMSFFTLDQHPRNYQLKVQRSAYGHPTTYLWVTFLSNLTAFMAGFFLFAGLCESLYAFFSPAFAVIVCFIVGDLFFHCLFLFVAVEFHMLMVFNLCTTVVFAGCMYFVYRYSKEFDELNPEQVLQRNGSVSE</sequence>
<keyword evidence="1" id="KW-0812">Transmembrane</keyword>
<proteinExistence type="predicted"/>
<feature type="transmembrane region" description="Helical" evidence="1">
    <location>
        <begin position="48"/>
        <end position="69"/>
    </location>
</feature>
<dbReference type="AlphaFoldDB" id="A0A0K8W8K6"/>
<feature type="transmembrane region" description="Helical" evidence="1">
    <location>
        <begin position="7"/>
        <end position="28"/>
    </location>
</feature>
<gene>
    <name evidence="2" type="ORF">c0_g1_i1</name>
</gene>
<feature type="transmembrane region" description="Helical" evidence="1">
    <location>
        <begin position="76"/>
        <end position="104"/>
    </location>
</feature>
<organism evidence="2">
    <name type="scientific">Bactrocera latifrons</name>
    <name type="common">Malaysian fruit fly</name>
    <name type="synonym">Chaetodacus latifrons</name>
    <dbReference type="NCBI Taxonomy" id="174628"/>
    <lineage>
        <taxon>Eukaryota</taxon>
        <taxon>Metazoa</taxon>
        <taxon>Ecdysozoa</taxon>
        <taxon>Arthropoda</taxon>
        <taxon>Hexapoda</taxon>
        <taxon>Insecta</taxon>
        <taxon>Pterygota</taxon>
        <taxon>Neoptera</taxon>
        <taxon>Endopterygota</taxon>
        <taxon>Diptera</taxon>
        <taxon>Brachycera</taxon>
        <taxon>Muscomorpha</taxon>
        <taxon>Tephritoidea</taxon>
        <taxon>Tephritidae</taxon>
        <taxon>Bactrocera</taxon>
        <taxon>Bactrocera</taxon>
    </lineage>
</organism>
<reference evidence="2" key="1">
    <citation type="submission" date="2015-06" db="EMBL/GenBank/DDBJ databases">
        <authorList>
            <person name="Hoefler B.C."/>
            <person name="Straight P.D."/>
        </authorList>
    </citation>
    <scope>NUCLEOTIDE SEQUENCE</scope>
</reference>
<feature type="transmembrane region" description="Helical" evidence="1">
    <location>
        <begin position="110"/>
        <end position="130"/>
    </location>
</feature>